<proteinExistence type="predicted"/>
<protein>
    <recommendedName>
        <fullName evidence="3">Phage protein</fullName>
    </recommendedName>
</protein>
<sequence>MIKENRLIFSVNGNELTFNEIKEWEIKRLAATHKYLNKKANAKFEKNFSALKKNKDINAMRNETVNAKMELGFDQIRNVMKKRYTIGNAMSMIAEKLSFGKRKFSIAEIFVPNSSLNPEQVMASINQIMMEKNENHDFMNISSNPDHYVLQGITSEVQEVLELTGGSPLPTRFFAHYYDESKLKSKKSSDYDIELPGVAKLNNGTIIGGMRHQIKKENDGFRFKALVEFPGILPNSMIRQHQMHLACEFGHWISFVLEEDN</sequence>
<reference evidence="1 2" key="1">
    <citation type="submission" date="2021-03" db="EMBL/GenBank/DDBJ databases">
        <title>Staphylococci and Mammaliicocci in bats.</title>
        <authorList>
            <person name="Fountain K."/>
        </authorList>
    </citation>
    <scope>NUCLEOTIDE SEQUENCE [LARGE SCALE GENOMIC DNA]</scope>
    <source>
        <strain evidence="1 2">18_1_E_SW</strain>
    </source>
</reference>
<accession>A0ABS3L4A4</accession>
<organism evidence="1 2">
    <name type="scientific">Staphylococcus nepalensis</name>
    <dbReference type="NCBI Taxonomy" id="214473"/>
    <lineage>
        <taxon>Bacteria</taxon>
        <taxon>Bacillati</taxon>
        <taxon>Bacillota</taxon>
        <taxon>Bacilli</taxon>
        <taxon>Bacillales</taxon>
        <taxon>Staphylococcaceae</taxon>
        <taxon>Staphylococcus</taxon>
    </lineage>
</organism>
<name>A0ABS3L4A4_9STAP</name>
<evidence type="ECO:0000313" key="1">
    <source>
        <dbReference type="EMBL" id="MBO1228391.1"/>
    </source>
</evidence>
<comment type="caution">
    <text evidence="1">The sequence shown here is derived from an EMBL/GenBank/DDBJ whole genome shotgun (WGS) entry which is preliminary data.</text>
</comment>
<gene>
    <name evidence="1" type="ORF">J3T88_13950</name>
</gene>
<dbReference type="RefSeq" id="WP_207572901.1">
    <property type="nucleotide sequence ID" value="NZ_JAFNLQ010000098.1"/>
</dbReference>
<evidence type="ECO:0008006" key="3">
    <source>
        <dbReference type="Google" id="ProtNLM"/>
    </source>
</evidence>
<evidence type="ECO:0000313" key="2">
    <source>
        <dbReference type="Proteomes" id="UP000664081"/>
    </source>
</evidence>
<dbReference type="EMBL" id="JAFNLT010000017">
    <property type="protein sequence ID" value="MBO1228391.1"/>
    <property type="molecule type" value="Genomic_DNA"/>
</dbReference>
<dbReference type="Proteomes" id="UP000664081">
    <property type="component" value="Unassembled WGS sequence"/>
</dbReference>
<keyword evidence="2" id="KW-1185">Reference proteome</keyword>